<evidence type="ECO:0000256" key="3">
    <source>
        <dbReference type="ARBA" id="ARBA00022989"/>
    </source>
</evidence>
<feature type="transmembrane region" description="Helical" evidence="5">
    <location>
        <begin position="7"/>
        <end position="29"/>
    </location>
</feature>
<evidence type="ECO:0000313" key="8">
    <source>
        <dbReference type="Proteomes" id="UP000286976"/>
    </source>
</evidence>
<comment type="subcellular location">
    <subcellularLocation>
        <location evidence="1">Membrane</location>
        <topology evidence="1">Multi-pass membrane protein</topology>
    </subcellularLocation>
</comment>
<evidence type="ECO:0000256" key="4">
    <source>
        <dbReference type="ARBA" id="ARBA00023136"/>
    </source>
</evidence>
<dbReference type="InterPro" id="IPR002810">
    <property type="entry name" value="NfeD-like_C"/>
</dbReference>
<dbReference type="InterPro" id="IPR052165">
    <property type="entry name" value="Membrane_assoc_protease"/>
</dbReference>
<evidence type="ECO:0000256" key="1">
    <source>
        <dbReference type="ARBA" id="ARBA00004141"/>
    </source>
</evidence>
<keyword evidence="2 5" id="KW-0812">Transmembrane</keyword>
<evidence type="ECO:0000256" key="5">
    <source>
        <dbReference type="SAM" id="Phobius"/>
    </source>
</evidence>
<dbReference type="GO" id="GO:0005886">
    <property type="term" value="C:plasma membrane"/>
    <property type="evidence" value="ECO:0007669"/>
    <property type="project" value="TreeGrafter"/>
</dbReference>
<keyword evidence="4 5" id="KW-0472">Membrane</keyword>
<evidence type="ECO:0000313" key="7">
    <source>
        <dbReference type="EMBL" id="RUO44157.1"/>
    </source>
</evidence>
<evidence type="ECO:0000259" key="6">
    <source>
        <dbReference type="Pfam" id="PF01957"/>
    </source>
</evidence>
<dbReference type="Gene3D" id="2.40.50.140">
    <property type="entry name" value="Nucleic acid-binding proteins"/>
    <property type="match status" value="1"/>
</dbReference>
<organism evidence="7 8">
    <name type="scientific">Aliidiomarina taiwanensis</name>
    <dbReference type="NCBI Taxonomy" id="946228"/>
    <lineage>
        <taxon>Bacteria</taxon>
        <taxon>Pseudomonadati</taxon>
        <taxon>Pseudomonadota</taxon>
        <taxon>Gammaproteobacteria</taxon>
        <taxon>Alteromonadales</taxon>
        <taxon>Idiomarinaceae</taxon>
        <taxon>Aliidiomarina</taxon>
    </lineage>
</organism>
<dbReference type="PANTHER" id="PTHR33507:SF3">
    <property type="entry name" value="INNER MEMBRANE PROTEIN YBBJ"/>
    <property type="match status" value="1"/>
</dbReference>
<dbReference type="EMBL" id="PIPQ01000001">
    <property type="protein sequence ID" value="RUO44157.1"/>
    <property type="molecule type" value="Genomic_DNA"/>
</dbReference>
<keyword evidence="8" id="KW-1185">Reference proteome</keyword>
<dbReference type="PANTHER" id="PTHR33507">
    <property type="entry name" value="INNER MEMBRANE PROTEIN YBBJ"/>
    <property type="match status" value="1"/>
</dbReference>
<accession>A0A432X9U5</accession>
<gene>
    <name evidence="7" type="ORF">CWE15_03045</name>
</gene>
<sequence length="149" mass="15993">MSAGIIWIIVGIFLILTELLATSVIAVFIGIGAITTGILLQLGVITSQSAQYLVFGGVSLATLLLARKHLQNWFVGFTSDTASSPQIFQKSLGDRVEVQSTFVHGRGRVVLNGVQWDASSEDPLEKGDVAWVIKNDGITLIVSRNQPAK</sequence>
<dbReference type="SUPFAM" id="SSF141322">
    <property type="entry name" value="NfeD domain-like"/>
    <property type="match status" value="1"/>
</dbReference>
<dbReference type="AlphaFoldDB" id="A0A432X9U5"/>
<dbReference type="RefSeq" id="WP_126756553.1">
    <property type="nucleotide sequence ID" value="NZ_PIPQ01000001.1"/>
</dbReference>
<comment type="caution">
    <text evidence="7">The sequence shown here is derived from an EMBL/GenBank/DDBJ whole genome shotgun (WGS) entry which is preliminary data.</text>
</comment>
<feature type="domain" description="NfeD-like C-terminal" evidence="6">
    <location>
        <begin position="92"/>
        <end position="143"/>
    </location>
</feature>
<protein>
    <submittedName>
        <fullName evidence="7">Peptidase</fullName>
    </submittedName>
</protein>
<name>A0A432X9U5_9GAMM</name>
<evidence type="ECO:0000256" key="2">
    <source>
        <dbReference type="ARBA" id="ARBA00022692"/>
    </source>
</evidence>
<reference evidence="7 8" key="1">
    <citation type="journal article" date="2011" name="Front. Microbiol.">
        <title>Genomic signatures of strain selection and enhancement in Bacillus atrophaeus var. globigii, a historical biowarfare simulant.</title>
        <authorList>
            <person name="Gibbons H.S."/>
            <person name="Broomall S.M."/>
            <person name="McNew L.A."/>
            <person name="Daligault H."/>
            <person name="Chapman C."/>
            <person name="Bruce D."/>
            <person name="Karavis M."/>
            <person name="Krepps M."/>
            <person name="McGregor P.A."/>
            <person name="Hong C."/>
            <person name="Park K.H."/>
            <person name="Akmal A."/>
            <person name="Feldman A."/>
            <person name="Lin J.S."/>
            <person name="Chang W.E."/>
            <person name="Higgs B.W."/>
            <person name="Demirev P."/>
            <person name="Lindquist J."/>
            <person name="Liem A."/>
            <person name="Fochler E."/>
            <person name="Read T.D."/>
            <person name="Tapia R."/>
            <person name="Johnson S."/>
            <person name="Bishop-Lilly K.A."/>
            <person name="Detter C."/>
            <person name="Han C."/>
            <person name="Sozhamannan S."/>
            <person name="Rosenzweig C.N."/>
            <person name="Skowronski E.W."/>
        </authorList>
    </citation>
    <scope>NUCLEOTIDE SEQUENCE [LARGE SCALE GENOMIC DNA]</scope>
    <source>
        <strain evidence="7 8">AIT1</strain>
    </source>
</reference>
<keyword evidence="3 5" id="KW-1133">Transmembrane helix</keyword>
<dbReference type="Proteomes" id="UP000286976">
    <property type="component" value="Unassembled WGS sequence"/>
</dbReference>
<feature type="transmembrane region" description="Helical" evidence="5">
    <location>
        <begin position="49"/>
        <end position="66"/>
    </location>
</feature>
<dbReference type="Pfam" id="PF01957">
    <property type="entry name" value="NfeD"/>
    <property type="match status" value="1"/>
</dbReference>
<dbReference type="OrthoDB" id="6118712at2"/>
<proteinExistence type="predicted"/>
<dbReference type="InterPro" id="IPR012340">
    <property type="entry name" value="NA-bd_OB-fold"/>
</dbReference>